<dbReference type="InterPro" id="IPR036365">
    <property type="entry name" value="PGBD-like_sf"/>
</dbReference>
<evidence type="ECO:0000256" key="5">
    <source>
        <dbReference type="ARBA" id="ARBA00023316"/>
    </source>
</evidence>
<protein>
    <recommendedName>
        <fullName evidence="3">N-acetylmuramoyl-L-alanine amidase</fullName>
        <ecNumber evidence="3">3.5.1.28</ecNumber>
    </recommendedName>
</protein>
<dbReference type="PANTHER" id="PTHR30417">
    <property type="entry name" value="N-ACETYLMURAMOYL-L-ALANINE AMIDASE AMID"/>
    <property type="match status" value="1"/>
</dbReference>
<dbReference type="Proteomes" id="UP000623250">
    <property type="component" value="Unassembled WGS sequence"/>
</dbReference>
<comment type="similarity">
    <text evidence="2">Belongs to the N-acetylmuramoyl-L-alanine amidase 2 family.</text>
</comment>
<sequence length="263" mass="28721">MTSEIPTAFQPDSDLVSRIVAAENREDRRGCSAPNILILHYTGMESAEAAIRWLALRESGVSCHYVVDEAGAITQLVPEGLRAWHAGLSMWEGRDDVNSRSIGIEIHNPGHGLGYPDFPRAQMLAVEKLCHDIVSRNRIAPRHVLAHSDIAPARKDDPGEKFNWAWLALGGIGHWVEPAPIVEGDALDTGSCGAAVRELQKKLAAYGYGIDVTGAYDDATRIVVRAFQRHFRPALVDGRADPSTLKTLDALIEALPETDARSF</sequence>
<evidence type="ECO:0000256" key="2">
    <source>
        <dbReference type="ARBA" id="ARBA00007553"/>
    </source>
</evidence>
<accession>A0A8I1GID8</accession>
<dbReference type="SUPFAM" id="SSF47090">
    <property type="entry name" value="PGBD-like"/>
    <property type="match status" value="1"/>
</dbReference>
<dbReference type="InterPro" id="IPR036505">
    <property type="entry name" value="Amidase/PGRP_sf"/>
</dbReference>
<evidence type="ECO:0000313" key="7">
    <source>
        <dbReference type="EMBL" id="MBJ7543892.1"/>
    </source>
</evidence>
<keyword evidence="5" id="KW-0961">Cell wall biogenesis/degradation</keyword>
<dbReference type="PANTHER" id="PTHR30417:SF1">
    <property type="entry name" value="N-ACETYLMURAMOYL-L-ALANINE AMIDASE AMID"/>
    <property type="match status" value="1"/>
</dbReference>
<dbReference type="InterPro" id="IPR002502">
    <property type="entry name" value="Amidase_domain"/>
</dbReference>
<gene>
    <name evidence="7" type="ORF">JDN41_09990</name>
</gene>
<evidence type="ECO:0000259" key="6">
    <source>
        <dbReference type="SMART" id="SM00644"/>
    </source>
</evidence>
<dbReference type="SMART" id="SM00644">
    <property type="entry name" value="Ami_2"/>
    <property type="match status" value="1"/>
</dbReference>
<dbReference type="Pfam" id="PF01510">
    <property type="entry name" value="Amidase_2"/>
    <property type="match status" value="1"/>
</dbReference>
<dbReference type="AlphaFoldDB" id="A0A8I1GID8"/>
<dbReference type="InterPro" id="IPR002477">
    <property type="entry name" value="Peptidoglycan-bd-like"/>
</dbReference>
<dbReference type="GO" id="GO:0009254">
    <property type="term" value="P:peptidoglycan turnover"/>
    <property type="evidence" value="ECO:0007669"/>
    <property type="project" value="TreeGrafter"/>
</dbReference>
<dbReference type="GO" id="GO:0019867">
    <property type="term" value="C:outer membrane"/>
    <property type="evidence" value="ECO:0007669"/>
    <property type="project" value="TreeGrafter"/>
</dbReference>
<dbReference type="CDD" id="cd06583">
    <property type="entry name" value="PGRP"/>
    <property type="match status" value="1"/>
</dbReference>
<dbReference type="GO" id="GO:0009253">
    <property type="term" value="P:peptidoglycan catabolic process"/>
    <property type="evidence" value="ECO:0007669"/>
    <property type="project" value="InterPro"/>
</dbReference>
<organism evidence="7 8">
    <name type="scientific">Rhodomicrobium udaipurense</name>
    <dbReference type="NCBI Taxonomy" id="1202716"/>
    <lineage>
        <taxon>Bacteria</taxon>
        <taxon>Pseudomonadati</taxon>
        <taxon>Pseudomonadota</taxon>
        <taxon>Alphaproteobacteria</taxon>
        <taxon>Hyphomicrobiales</taxon>
        <taxon>Hyphomicrobiaceae</taxon>
        <taxon>Rhodomicrobium</taxon>
    </lineage>
</organism>
<reference evidence="7 8" key="1">
    <citation type="submission" date="2020-12" db="EMBL/GenBank/DDBJ databases">
        <title>Revised draft genomes of Rhodomicrobium vannielii ATCC 17100 and Rhodomicrobium udaipurense JA643.</title>
        <authorList>
            <person name="Conners E.M."/>
            <person name="Davenport E.J."/>
            <person name="Bose A."/>
        </authorList>
    </citation>
    <scope>NUCLEOTIDE SEQUENCE [LARGE SCALE GENOMIC DNA]</scope>
    <source>
        <strain evidence="7 8">JA643</strain>
    </source>
</reference>
<comment type="catalytic activity">
    <reaction evidence="1">
        <text>Hydrolyzes the link between N-acetylmuramoyl residues and L-amino acid residues in certain cell-wall glycopeptides.</text>
        <dbReference type="EC" id="3.5.1.28"/>
    </reaction>
</comment>
<evidence type="ECO:0000256" key="1">
    <source>
        <dbReference type="ARBA" id="ARBA00001561"/>
    </source>
</evidence>
<dbReference type="EMBL" id="JAEMUK010000019">
    <property type="protein sequence ID" value="MBJ7543892.1"/>
    <property type="molecule type" value="Genomic_DNA"/>
</dbReference>
<dbReference type="InterPro" id="IPR036366">
    <property type="entry name" value="PGBDSf"/>
</dbReference>
<comment type="caution">
    <text evidence="7">The sequence shown here is derived from an EMBL/GenBank/DDBJ whole genome shotgun (WGS) entry which is preliminary data.</text>
</comment>
<evidence type="ECO:0000256" key="4">
    <source>
        <dbReference type="ARBA" id="ARBA00022801"/>
    </source>
</evidence>
<evidence type="ECO:0000313" key="8">
    <source>
        <dbReference type="Proteomes" id="UP000623250"/>
    </source>
</evidence>
<dbReference type="Gene3D" id="1.10.101.10">
    <property type="entry name" value="PGBD-like superfamily/PGBD"/>
    <property type="match status" value="1"/>
</dbReference>
<proteinExistence type="inferred from homology"/>
<keyword evidence="4" id="KW-0378">Hydrolase</keyword>
<name>A0A8I1GID8_9HYPH</name>
<dbReference type="GO" id="GO:0008745">
    <property type="term" value="F:N-acetylmuramoyl-L-alanine amidase activity"/>
    <property type="evidence" value="ECO:0007669"/>
    <property type="project" value="UniProtKB-EC"/>
</dbReference>
<dbReference type="Pfam" id="PF01471">
    <property type="entry name" value="PG_binding_1"/>
    <property type="match status" value="1"/>
</dbReference>
<dbReference type="Gene3D" id="3.40.80.10">
    <property type="entry name" value="Peptidoglycan recognition protein-like"/>
    <property type="match status" value="1"/>
</dbReference>
<dbReference type="GO" id="GO:0071555">
    <property type="term" value="P:cell wall organization"/>
    <property type="evidence" value="ECO:0007669"/>
    <property type="project" value="UniProtKB-KW"/>
</dbReference>
<dbReference type="SUPFAM" id="SSF55846">
    <property type="entry name" value="N-acetylmuramoyl-L-alanine amidase-like"/>
    <property type="match status" value="1"/>
</dbReference>
<dbReference type="InterPro" id="IPR051206">
    <property type="entry name" value="NAMLAA_amidase_2"/>
</dbReference>
<dbReference type="RefSeq" id="WP_037237015.1">
    <property type="nucleotide sequence ID" value="NZ_JAEMUK010000019.1"/>
</dbReference>
<feature type="domain" description="N-acetylmuramoyl-L-alanine amidase" evidence="6">
    <location>
        <begin position="23"/>
        <end position="159"/>
    </location>
</feature>
<dbReference type="EC" id="3.5.1.28" evidence="3"/>
<evidence type="ECO:0000256" key="3">
    <source>
        <dbReference type="ARBA" id="ARBA00011901"/>
    </source>
</evidence>
<keyword evidence="8" id="KW-1185">Reference proteome</keyword>